<dbReference type="Gene3D" id="3.40.50.300">
    <property type="entry name" value="P-loop containing nucleotide triphosphate hydrolases"/>
    <property type="match status" value="1"/>
</dbReference>
<evidence type="ECO:0000256" key="19">
    <source>
        <dbReference type="ARBA" id="ARBA00051194"/>
    </source>
</evidence>
<dbReference type="GeneTree" id="ENSGT00940000164899"/>
<dbReference type="CDD" id="cd19549">
    <property type="entry name" value="serpinA_A1AT-like"/>
    <property type="match status" value="1"/>
</dbReference>
<dbReference type="AlphaFoldDB" id="A0A4W5KQM3"/>
<dbReference type="InterPro" id="IPR027417">
    <property type="entry name" value="P-loop_NTPase"/>
</dbReference>
<dbReference type="PROSITE" id="PS00284">
    <property type="entry name" value="SERPIN"/>
    <property type="match status" value="1"/>
</dbReference>
<reference evidence="26" key="2">
    <citation type="submission" date="2025-08" db="UniProtKB">
        <authorList>
            <consortium name="Ensembl"/>
        </authorList>
    </citation>
    <scope>IDENTIFICATION</scope>
</reference>
<keyword evidence="27" id="KW-1185">Reference proteome</keyword>
<dbReference type="InterPro" id="IPR042178">
    <property type="entry name" value="Serpin_sf_1"/>
</dbReference>
<dbReference type="Pfam" id="PF00079">
    <property type="entry name" value="Serpin"/>
    <property type="match status" value="1"/>
</dbReference>
<keyword evidence="11" id="KW-0067">ATP-binding</keyword>
<keyword evidence="10" id="KW-0418">Kinase</keyword>
<dbReference type="GO" id="GO:0005524">
    <property type="term" value="F:ATP binding"/>
    <property type="evidence" value="ECO:0007669"/>
    <property type="project" value="UniProtKB-KW"/>
</dbReference>
<evidence type="ECO:0000256" key="1">
    <source>
        <dbReference type="ARBA" id="ARBA00004613"/>
    </source>
</evidence>
<dbReference type="GO" id="GO:0061769">
    <property type="term" value="F:nicotinate riboside kinase activity"/>
    <property type="evidence" value="ECO:0007669"/>
    <property type="project" value="UniProtKB-ARBA"/>
</dbReference>
<dbReference type="InterPro" id="IPR023795">
    <property type="entry name" value="Serpin_CS"/>
</dbReference>
<feature type="region of interest" description="Disordered" evidence="24">
    <location>
        <begin position="369"/>
        <end position="415"/>
    </location>
</feature>
<name>A0A4W5KQM3_9TELE</name>
<evidence type="ECO:0000256" key="2">
    <source>
        <dbReference type="ARBA" id="ARBA00004790"/>
    </source>
</evidence>
<dbReference type="InterPro" id="IPR042185">
    <property type="entry name" value="Serpin_sf_2"/>
</dbReference>
<evidence type="ECO:0000256" key="13">
    <source>
        <dbReference type="ARBA" id="ARBA00023180"/>
    </source>
</evidence>
<dbReference type="EC" id="2.7.1.173" evidence="22"/>
<evidence type="ECO:0000256" key="7">
    <source>
        <dbReference type="ARBA" id="ARBA00022723"/>
    </source>
</evidence>
<evidence type="ECO:0000256" key="24">
    <source>
        <dbReference type="SAM" id="MobiDB-lite"/>
    </source>
</evidence>
<comment type="pathway">
    <text evidence="2">Cofactor biosynthesis; NAD(+) biosynthesis.</text>
</comment>
<sequence length="788" mass="89568">MSRGQLLCACCHHGSIADHWVSSAMSMTCLLSNTQEALIHTPIRQLCKRYNVKILSLLTEYGVSLRNYLQLFPFRPVCTFPPKKVQIKMYKQPKKMPIRHIHCITHRCHAQIRSLQQHNTLDVRKRHFQLLVHFYFDIRAVMGVNEDNCSAKLHIWMTNGGKSTMSSSLHLRIPNSCIIAQDAFFKDDSVVAVDSNGFKQYDVLDALHMDRMMSKIESWRKDPGSFLASQSLRTQCSVGEEVFVLIVEGFLIFNYGPLNELMDKRYFLEIPYDVCKERRGSRVYTPPDLPGYFDGYVWPRYLKNRQEMEDMVLDIVFLDGLKSKEDLLDYVYGDVTMEIQSLMVTKMRTALCLWIVMGVFCLGEVKGHKGHGGDRHQGQGLDHDRRHDNDRGHNHEHKQDHNHGHHHPEASDNGTKLVIQGNGGFAFSLYKQLVAQPDNQGKNVFFSPLSVSLALAALSVGARGQTHQQLFTGLGFNSSLLTQEQVDQALQSILTQLNQKTGVDLSIGSALFLHNTFKPHPEFLKDMKRFYRSEGFTVDFTNTAEAIDTINKYVGEKTRGKIDKLVKDLDPTTVMYLLSYIYFKGKWEIPFDSEDTKEDTFHVDDNTPVLVQMMSVKKRFSVYYDQEISTSILQLHYNESVSMMLALPEKGLASLEEVIGQNHITKWHRWMKARVYQVHVPKMSITTTYSLKDVLSGMGMPDIFSNGADFSGISEDLKVAVSEVAHQASLDVDEAGATAAAATGVVIMPLSFRHTPVLKFDRPFMVIVMDQETKSILFMGKIINPANK</sequence>
<dbReference type="FunFam" id="2.10.310.10:FF:000001">
    <property type="entry name" value="Serpin family A member 1"/>
    <property type="match status" value="1"/>
</dbReference>
<dbReference type="Gene3D" id="3.30.497.10">
    <property type="entry name" value="Antithrombin, subunit I, domain 2"/>
    <property type="match status" value="1"/>
</dbReference>
<keyword evidence="5" id="KW-0662">Pyridine nucleotide biosynthesis</keyword>
<dbReference type="GO" id="GO:0004867">
    <property type="term" value="F:serine-type endopeptidase inhibitor activity"/>
    <property type="evidence" value="ECO:0007669"/>
    <property type="project" value="InterPro"/>
</dbReference>
<comment type="similarity">
    <text evidence="20">Belongs to the uridine kinase family. NRK subfamily.</text>
</comment>
<dbReference type="GO" id="GO:0005829">
    <property type="term" value="C:cytosol"/>
    <property type="evidence" value="ECO:0007669"/>
    <property type="project" value="UniProtKB-ARBA"/>
</dbReference>
<comment type="catalytic activity">
    <reaction evidence="18">
        <text>beta-nicotinamide D-riboside + ATP = beta-nicotinamide D-ribonucleotide + ADP + H(+)</text>
        <dbReference type="Rhea" id="RHEA:14017"/>
        <dbReference type="ChEBI" id="CHEBI:14649"/>
        <dbReference type="ChEBI" id="CHEBI:15378"/>
        <dbReference type="ChEBI" id="CHEBI:15927"/>
        <dbReference type="ChEBI" id="CHEBI:30616"/>
        <dbReference type="ChEBI" id="CHEBI:456216"/>
        <dbReference type="EC" id="2.7.1.22"/>
    </reaction>
</comment>
<dbReference type="SUPFAM" id="SSF56574">
    <property type="entry name" value="Serpins"/>
    <property type="match status" value="1"/>
</dbReference>
<dbReference type="EC" id="2.7.1.22" evidence="21"/>
<dbReference type="SUPFAM" id="SSF52540">
    <property type="entry name" value="P-loop containing nucleoside triphosphate hydrolases"/>
    <property type="match status" value="1"/>
</dbReference>
<dbReference type="GO" id="GO:0019674">
    <property type="term" value="P:NAD+ metabolic process"/>
    <property type="evidence" value="ECO:0007669"/>
    <property type="project" value="UniProtKB-ARBA"/>
</dbReference>
<protein>
    <recommendedName>
        <fullName evidence="15">Thyroxine-binding globulin</fullName>
        <ecNumber evidence="22">2.7.1.173</ecNumber>
        <ecNumber evidence="21">2.7.1.22</ecNumber>
    </recommendedName>
    <alternativeName>
        <fullName evidence="17">Serpin A7</fullName>
    </alternativeName>
    <alternativeName>
        <fullName evidence="16">T4-binding globulin</fullName>
    </alternativeName>
</protein>
<dbReference type="FunFam" id="3.30.497.10:FF:000001">
    <property type="entry name" value="Serine protease inhibitor"/>
    <property type="match status" value="1"/>
</dbReference>
<comment type="subcellular location">
    <subcellularLocation>
        <location evidence="1">Secreted</location>
    </subcellularLocation>
</comment>
<evidence type="ECO:0000256" key="12">
    <source>
        <dbReference type="ARBA" id="ARBA00022842"/>
    </source>
</evidence>
<evidence type="ECO:0000256" key="20">
    <source>
        <dbReference type="ARBA" id="ARBA00060898"/>
    </source>
</evidence>
<dbReference type="STRING" id="62062.ENSHHUP00000013629"/>
<evidence type="ECO:0000256" key="9">
    <source>
        <dbReference type="ARBA" id="ARBA00022741"/>
    </source>
</evidence>
<proteinExistence type="inferred from homology"/>
<keyword evidence="6" id="KW-0808">Transferase</keyword>
<reference evidence="27" key="1">
    <citation type="submission" date="2018-06" db="EMBL/GenBank/DDBJ databases">
        <title>Genome assembly of Danube salmon.</title>
        <authorList>
            <person name="Macqueen D.J."/>
            <person name="Gundappa M.K."/>
        </authorList>
    </citation>
    <scope>NUCLEOTIDE SEQUENCE [LARGE SCALE GENOMIC DNA]</scope>
</reference>
<dbReference type="InterPro" id="IPR023796">
    <property type="entry name" value="Serpin_dom"/>
</dbReference>
<evidence type="ECO:0000256" key="17">
    <source>
        <dbReference type="ARBA" id="ARBA00043177"/>
    </source>
</evidence>
<dbReference type="GO" id="GO:0019363">
    <property type="term" value="P:pyridine nucleotide biosynthetic process"/>
    <property type="evidence" value="ECO:0007669"/>
    <property type="project" value="UniProtKB-KW"/>
</dbReference>
<dbReference type="SMART" id="SM00093">
    <property type="entry name" value="SERPIN"/>
    <property type="match status" value="1"/>
</dbReference>
<dbReference type="PANTHER" id="PTHR11461">
    <property type="entry name" value="SERINE PROTEASE INHIBITOR, SERPIN"/>
    <property type="match status" value="1"/>
</dbReference>
<evidence type="ECO:0000256" key="5">
    <source>
        <dbReference type="ARBA" id="ARBA00022642"/>
    </source>
</evidence>
<evidence type="ECO:0000259" key="25">
    <source>
        <dbReference type="SMART" id="SM00093"/>
    </source>
</evidence>
<evidence type="ECO:0000313" key="27">
    <source>
        <dbReference type="Proteomes" id="UP000314982"/>
    </source>
</evidence>
<reference evidence="26" key="3">
    <citation type="submission" date="2025-09" db="UniProtKB">
        <authorList>
            <consortium name="Ensembl"/>
        </authorList>
    </citation>
    <scope>IDENTIFICATION</scope>
</reference>
<keyword evidence="12" id="KW-0460">Magnesium</keyword>
<dbReference type="FunFam" id="3.40.50.300:FF:000853">
    <property type="entry name" value="Nicotinamide riboside kinase 1"/>
    <property type="match status" value="1"/>
</dbReference>
<keyword evidence="7" id="KW-0479">Metal-binding</keyword>
<evidence type="ECO:0000256" key="6">
    <source>
        <dbReference type="ARBA" id="ARBA00022679"/>
    </source>
</evidence>
<feature type="domain" description="Serpin" evidence="25">
    <location>
        <begin position="427"/>
        <end position="785"/>
    </location>
</feature>
<evidence type="ECO:0000256" key="18">
    <source>
        <dbReference type="ARBA" id="ARBA00050738"/>
    </source>
</evidence>
<evidence type="ECO:0000256" key="10">
    <source>
        <dbReference type="ARBA" id="ARBA00022777"/>
    </source>
</evidence>
<comment type="catalytic activity">
    <reaction evidence="19">
        <text>beta-D-ribosylnicotinate + ATP = nicotinate beta-D-ribonucleotide + ADP + H(+)</text>
        <dbReference type="Rhea" id="RHEA:25568"/>
        <dbReference type="ChEBI" id="CHEBI:15378"/>
        <dbReference type="ChEBI" id="CHEBI:30616"/>
        <dbReference type="ChEBI" id="CHEBI:57502"/>
        <dbReference type="ChEBI" id="CHEBI:58527"/>
        <dbReference type="ChEBI" id="CHEBI:456216"/>
        <dbReference type="EC" id="2.7.1.173"/>
    </reaction>
</comment>
<dbReference type="Proteomes" id="UP000314982">
    <property type="component" value="Unassembled WGS sequence"/>
</dbReference>
<evidence type="ECO:0000256" key="21">
    <source>
        <dbReference type="ARBA" id="ARBA00066358"/>
    </source>
</evidence>
<dbReference type="InterPro" id="IPR000215">
    <property type="entry name" value="Serpin_fam"/>
</dbReference>
<dbReference type="Ensembl" id="ENSHHUT00000014070.1">
    <property type="protein sequence ID" value="ENSHHUP00000013629.1"/>
    <property type="gene ID" value="ENSHHUG00000008404.1"/>
</dbReference>
<dbReference type="Gene3D" id="2.10.310.10">
    <property type="entry name" value="Serpins superfamily"/>
    <property type="match status" value="1"/>
</dbReference>
<evidence type="ECO:0000256" key="8">
    <source>
        <dbReference type="ARBA" id="ARBA00022729"/>
    </source>
</evidence>
<keyword evidence="8" id="KW-0732">Signal</keyword>
<accession>A0A4W5KQM3</accession>
<evidence type="ECO:0000256" key="22">
    <source>
        <dbReference type="ARBA" id="ARBA00066749"/>
    </source>
</evidence>
<evidence type="ECO:0000256" key="4">
    <source>
        <dbReference type="ARBA" id="ARBA00022525"/>
    </source>
</evidence>
<keyword evidence="13" id="KW-0325">Glycoprotein</keyword>
<keyword evidence="4" id="KW-0964">Secreted</keyword>
<dbReference type="CDD" id="cd02024">
    <property type="entry name" value="NRK1"/>
    <property type="match status" value="1"/>
</dbReference>
<evidence type="ECO:0000256" key="16">
    <source>
        <dbReference type="ARBA" id="ARBA00042967"/>
    </source>
</evidence>
<evidence type="ECO:0000256" key="15">
    <source>
        <dbReference type="ARBA" id="ARBA00039512"/>
    </source>
</evidence>
<dbReference type="PANTHER" id="PTHR11461:SF375">
    <property type="entry name" value="THYROXINE-BINDING GLOBULIN"/>
    <property type="match status" value="1"/>
</dbReference>
<feature type="compositionally biased region" description="Basic and acidic residues" evidence="24">
    <location>
        <begin position="369"/>
        <end position="410"/>
    </location>
</feature>
<dbReference type="GO" id="GO:0046872">
    <property type="term" value="F:metal ion binding"/>
    <property type="evidence" value="ECO:0007669"/>
    <property type="project" value="UniProtKB-KW"/>
</dbReference>
<dbReference type="FunFam" id="2.30.39.10:FF:000003">
    <property type="entry name" value="alpha-1-antitrypsin isoform X1"/>
    <property type="match status" value="1"/>
</dbReference>
<keyword evidence="9" id="KW-0547">Nucleotide-binding</keyword>
<dbReference type="GO" id="GO:0005615">
    <property type="term" value="C:extracellular space"/>
    <property type="evidence" value="ECO:0007669"/>
    <property type="project" value="InterPro"/>
</dbReference>
<organism evidence="26 27">
    <name type="scientific">Hucho hucho</name>
    <name type="common">huchen</name>
    <dbReference type="NCBI Taxonomy" id="62062"/>
    <lineage>
        <taxon>Eukaryota</taxon>
        <taxon>Metazoa</taxon>
        <taxon>Chordata</taxon>
        <taxon>Craniata</taxon>
        <taxon>Vertebrata</taxon>
        <taxon>Euteleostomi</taxon>
        <taxon>Actinopterygii</taxon>
        <taxon>Neopterygii</taxon>
        <taxon>Teleostei</taxon>
        <taxon>Protacanthopterygii</taxon>
        <taxon>Salmoniformes</taxon>
        <taxon>Salmonidae</taxon>
        <taxon>Salmoninae</taxon>
        <taxon>Hucho</taxon>
    </lineage>
</organism>
<evidence type="ECO:0000313" key="26">
    <source>
        <dbReference type="Ensembl" id="ENSHHUP00000013629.1"/>
    </source>
</evidence>
<evidence type="ECO:0000256" key="14">
    <source>
        <dbReference type="ARBA" id="ARBA00037352"/>
    </source>
</evidence>
<evidence type="ECO:0000256" key="11">
    <source>
        <dbReference type="ARBA" id="ARBA00022840"/>
    </source>
</evidence>
<evidence type="ECO:0000256" key="3">
    <source>
        <dbReference type="ARBA" id="ARBA00009500"/>
    </source>
</evidence>
<comment type="function">
    <text evidence="14">Major thyroid hormone transport protein in serum.</text>
</comment>
<dbReference type="GO" id="GO:0050262">
    <property type="term" value="F:ribosylnicotinamide kinase activity"/>
    <property type="evidence" value="ECO:0007669"/>
    <property type="project" value="UniProtKB-EC"/>
</dbReference>
<dbReference type="InterPro" id="IPR036186">
    <property type="entry name" value="Serpin_sf"/>
</dbReference>
<dbReference type="Gene3D" id="2.30.39.10">
    <property type="entry name" value="Alpha-1-antitrypsin, domain 1"/>
    <property type="match status" value="1"/>
</dbReference>
<evidence type="ECO:0000256" key="23">
    <source>
        <dbReference type="RuleBase" id="RU000411"/>
    </source>
</evidence>
<comment type="similarity">
    <text evidence="3 23">Belongs to the serpin family.</text>
</comment>